<feature type="region of interest" description="Disordered" evidence="8">
    <location>
        <begin position="1"/>
        <end position="26"/>
    </location>
</feature>
<dbReference type="PANTHER" id="PTHR43289">
    <property type="entry name" value="MITOGEN-ACTIVATED PROTEIN KINASE KINASE KINASE 20-RELATED"/>
    <property type="match status" value="1"/>
</dbReference>
<dbReference type="PROSITE" id="PS00108">
    <property type="entry name" value="PROTEIN_KINASE_ST"/>
    <property type="match status" value="1"/>
</dbReference>
<dbReference type="CDD" id="cd13690">
    <property type="entry name" value="PBP2_GluB"/>
    <property type="match status" value="1"/>
</dbReference>
<dbReference type="PROSITE" id="PS50011">
    <property type="entry name" value="PROTEIN_KINASE_DOM"/>
    <property type="match status" value="1"/>
</dbReference>
<organism evidence="10 11">
    <name type="scientific">Streptomyces lividans 1326</name>
    <dbReference type="NCBI Taxonomy" id="1200984"/>
    <lineage>
        <taxon>Bacteria</taxon>
        <taxon>Bacillati</taxon>
        <taxon>Actinomycetota</taxon>
        <taxon>Actinomycetes</taxon>
        <taxon>Kitasatosporales</taxon>
        <taxon>Streptomycetaceae</taxon>
        <taxon>Streptomyces</taxon>
    </lineage>
</organism>
<keyword evidence="6 7" id="KW-0067">ATP-binding</keyword>
<dbReference type="PANTHER" id="PTHR43289:SF6">
    <property type="entry name" value="SERINE_THREONINE-PROTEIN KINASE NEKL-3"/>
    <property type="match status" value="1"/>
</dbReference>
<gene>
    <name evidence="10" type="ORF">SLI_5183</name>
</gene>
<dbReference type="Gene3D" id="3.30.200.20">
    <property type="entry name" value="Phosphorylase Kinase, domain 1"/>
    <property type="match status" value="1"/>
</dbReference>
<evidence type="ECO:0000256" key="2">
    <source>
        <dbReference type="ARBA" id="ARBA00022527"/>
    </source>
</evidence>
<dbReference type="CDD" id="cd14014">
    <property type="entry name" value="STKc_PknB_like"/>
    <property type="match status" value="1"/>
</dbReference>
<dbReference type="GO" id="GO:0005524">
    <property type="term" value="F:ATP binding"/>
    <property type="evidence" value="ECO:0007669"/>
    <property type="project" value="UniProtKB-UniRule"/>
</dbReference>
<feature type="compositionally biased region" description="Basic and acidic residues" evidence="8">
    <location>
        <begin position="16"/>
        <end position="26"/>
    </location>
</feature>
<evidence type="ECO:0000259" key="9">
    <source>
        <dbReference type="PROSITE" id="PS50011"/>
    </source>
</evidence>
<keyword evidence="5" id="KW-0418">Kinase</keyword>
<dbReference type="InterPro" id="IPR001638">
    <property type="entry name" value="Solute-binding_3/MltF_N"/>
</dbReference>
<evidence type="ECO:0000313" key="10">
    <source>
        <dbReference type="EMBL" id="EOY49891.1"/>
    </source>
</evidence>
<evidence type="ECO:0000256" key="3">
    <source>
        <dbReference type="ARBA" id="ARBA00022679"/>
    </source>
</evidence>
<evidence type="ECO:0000256" key="8">
    <source>
        <dbReference type="SAM" id="MobiDB-lite"/>
    </source>
</evidence>
<dbReference type="SUPFAM" id="SSF56112">
    <property type="entry name" value="Protein kinase-like (PK-like)"/>
    <property type="match status" value="1"/>
</dbReference>
<evidence type="ECO:0000256" key="4">
    <source>
        <dbReference type="ARBA" id="ARBA00022741"/>
    </source>
</evidence>
<feature type="compositionally biased region" description="Pro residues" evidence="8">
    <location>
        <begin position="308"/>
        <end position="327"/>
    </location>
</feature>
<feature type="domain" description="Protein kinase" evidence="9">
    <location>
        <begin position="33"/>
        <end position="293"/>
    </location>
</feature>
<keyword evidence="4 7" id="KW-0547">Nucleotide-binding</keyword>
<dbReference type="InterPro" id="IPR017441">
    <property type="entry name" value="Protein_kinase_ATP_BS"/>
</dbReference>
<dbReference type="Gene3D" id="1.10.510.10">
    <property type="entry name" value="Transferase(Phosphotransferase) domain 1"/>
    <property type="match status" value="1"/>
</dbReference>
<dbReference type="Pfam" id="PF00069">
    <property type="entry name" value="Pkinase"/>
    <property type="match status" value="1"/>
</dbReference>
<evidence type="ECO:0000313" key="11">
    <source>
        <dbReference type="Proteomes" id="UP000014062"/>
    </source>
</evidence>
<dbReference type="RefSeq" id="WP_003974062.1">
    <property type="nucleotide sequence ID" value="NZ_CM001889.1"/>
</dbReference>
<reference evidence="11" key="1">
    <citation type="journal article" date="2013" name="Genome Biol. Evol.">
        <title>The genome sequence of Streptomyces lividans 66 reveals a novel tRNA-dependent peptide biosynthetic system within a metal-related genomic island.</title>
        <authorList>
            <person name="Cruz-Morales P."/>
            <person name="Vijgenboom E."/>
            <person name="Iruegas-Bocardo F."/>
            <person name="Girard G."/>
            <person name="Yanez-Guerra L.A."/>
            <person name="Ramos-Aboites H.E."/>
            <person name="Pernodet J.L."/>
            <person name="Anne J."/>
            <person name="van Wezel G.P."/>
            <person name="Barona-Gomez F."/>
        </authorList>
    </citation>
    <scope>NUCLEOTIDE SEQUENCE [LARGE SCALE GENOMIC DNA]</scope>
    <source>
        <strain evidence="11">1326</strain>
    </source>
</reference>
<dbReference type="EMBL" id="CM001889">
    <property type="protein sequence ID" value="EOY49891.1"/>
    <property type="molecule type" value="Genomic_DNA"/>
</dbReference>
<accession>A0A7U9DTI8</accession>
<keyword evidence="3" id="KW-0808">Transferase</keyword>
<feature type="region of interest" description="Disordered" evidence="8">
    <location>
        <begin position="406"/>
        <end position="431"/>
    </location>
</feature>
<feature type="binding site" evidence="7">
    <location>
        <position position="62"/>
    </location>
    <ligand>
        <name>ATP</name>
        <dbReference type="ChEBI" id="CHEBI:30616"/>
    </ligand>
</feature>
<dbReference type="SMART" id="SM00062">
    <property type="entry name" value="PBPb"/>
    <property type="match status" value="1"/>
</dbReference>
<feature type="compositionally biased region" description="Low complexity" evidence="8">
    <location>
        <begin position="357"/>
        <end position="373"/>
    </location>
</feature>
<dbReference type="Gene3D" id="3.40.190.10">
    <property type="entry name" value="Periplasmic binding protein-like II"/>
    <property type="match status" value="2"/>
</dbReference>
<dbReference type="SMART" id="SM00220">
    <property type="entry name" value="S_TKc"/>
    <property type="match status" value="1"/>
</dbReference>
<dbReference type="AlphaFoldDB" id="A0A7U9DTI8"/>
<dbReference type="InterPro" id="IPR011009">
    <property type="entry name" value="Kinase-like_dom_sf"/>
</dbReference>
<dbReference type="GO" id="GO:0004674">
    <property type="term" value="F:protein serine/threonine kinase activity"/>
    <property type="evidence" value="ECO:0007669"/>
    <property type="project" value="UniProtKB-KW"/>
</dbReference>
<keyword evidence="2" id="KW-0723">Serine/threonine-protein kinase</keyword>
<proteinExistence type="predicted"/>
<evidence type="ECO:0000256" key="1">
    <source>
        <dbReference type="ARBA" id="ARBA00012513"/>
    </source>
</evidence>
<sequence>MHNDDGINGAGGGADGHPEDRPPVPHTVIEGRYELLEPIGSGGMGEVWKAHDRRLRRFVAVKGLLDRRAMTPDTQKAAMQRARREAEALAKIEHQNVVTVHDQIETADQVWIVMKLLEGRSLADLLSRDRVLGVPRAAEIGLQMAQGLRAVHEASVLHRDVKPGNVLVRDGGQVVLVDFGIATFEGADRVTRHGGIIGTPPYLAPELFAPAAPGPTSASDLWALGVTLYEMVEGRLPFGGNEVWEVQANIQQSPDPVLRYAGPLGPVIQGLLTTDPDRRLDAAGAEEMLRDVLADPGGPTLARAATPAHPPTARPTPPASGPTPPASGPASPASGPASPASGPVPAVTAAVPAASSSGAVPSAAVPSEPSPVASGGGRGRLAGWKVAAAAACVVLLAGGGWLVSQGDSGGKQGDASGQQGGGAAGGDAEQAWEQWKSARKRLTIGAKEDQPGLSFYNKDTGVWSGFDVDIAYALAGKLGYGKAQVDFYGVTTANRASKLKNGEVDLVVASYSMTPEREKRDGISFVGPYYKAGSSLLVRKNSAKYDLGEAVDVKRNRVEVCTARDSTYADRLEEDGYTTGKWQPDTYKECVERLLDKRSSVYAVASDDVLLAGYAQNDPAHLKLLPSGAGTEPYGVAMRKDDPLLKSKVCSGLQEILAGKEWAEMYMKDLSPLTGRKTAPSRPEPRPCSAE</sequence>
<feature type="region of interest" description="Disordered" evidence="8">
    <location>
        <begin position="293"/>
        <end position="344"/>
    </location>
</feature>
<dbReference type="Proteomes" id="UP000014062">
    <property type="component" value="Chromosome"/>
</dbReference>
<evidence type="ECO:0000256" key="7">
    <source>
        <dbReference type="PROSITE-ProRule" id="PRU10141"/>
    </source>
</evidence>
<evidence type="ECO:0000256" key="5">
    <source>
        <dbReference type="ARBA" id="ARBA00022777"/>
    </source>
</evidence>
<name>A0A7U9DTI8_STRLI</name>
<dbReference type="SUPFAM" id="SSF53850">
    <property type="entry name" value="Periplasmic binding protein-like II"/>
    <property type="match status" value="1"/>
</dbReference>
<feature type="region of interest" description="Disordered" evidence="8">
    <location>
        <begin position="357"/>
        <end position="378"/>
    </location>
</feature>
<dbReference type="EC" id="2.7.11.1" evidence="1"/>
<feature type="compositionally biased region" description="Gly residues" evidence="8">
    <location>
        <begin position="406"/>
        <end position="425"/>
    </location>
</feature>
<evidence type="ECO:0000256" key="6">
    <source>
        <dbReference type="ARBA" id="ARBA00022840"/>
    </source>
</evidence>
<feature type="compositionally biased region" description="Low complexity" evidence="8">
    <location>
        <begin position="328"/>
        <end position="344"/>
    </location>
</feature>
<dbReference type="InterPro" id="IPR000719">
    <property type="entry name" value="Prot_kinase_dom"/>
</dbReference>
<dbReference type="Pfam" id="PF00497">
    <property type="entry name" value="SBP_bac_3"/>
    <property type="match status" value="1"/>
</dbReference>
<dbReference type="PROSITE" id="PS00107">
    <property type="entry name" value="PROTEIN_KINASE_ATP"/>
    <property type="match status" value="1"/>
</dbReference>
<protein>
    <recommendedName>
        <fullName evidence="1">non-specific serine/threonine protein kinase</fullName>
        <ecNumber evidence="1">2.7.11.1</ecNumber>
    </recommendedName>
</protein>
<dbReference type="InterPro" id="IPR008271">
    <property type="entry name" value="Ser/Thr_kinase_AS"/>
</dbReference>